<dbReference type="InterPro" id="IPR020583">
    <property type="entry name" value="Inositol_monoP_metal-BS"/>
</dbReference>
<feature type="binding site" evidence="6">
    <location>
        <position position="66"/>
    </location>
    <ligand>
        <name>Mg(2+)</name>
        <dbReference type="ChEBI" id="CHEBI:18420"/>
        <label>1</label>
        <note>catalytic</note>
    </ligand>
</feature>
<name>A0A2R8B6A5_9RHOB</name>
<protein>
    <submittedName>
        <fullName evidence="7">Inositol-1-monophosphatase</fullName>
        <ecNumber evidence="7">3.1.3.25</ecNumber>
    </submittedName>
</protein>
<dbReference type="AlphaFoldDB" id="A0A2R8B6A5"/>
<dbReference type="GO" id="GO:0046872">
    <property type="term" value="F:metal ion binding"/>
    <property type="evidence" value="ECO:0007669"/>
    <property type="project" value="UniProtKB-KW"/>
</dbReference>
<comment type="similarity">
    <text evidence="2">Belongs to the inositol monophosphatase superfamily.</text>
</comment>
<evidence type="ECO:0000313" key="7">
    <source>
        <dbReference type="EMBL" id="SPH18127.1"/>
    </source>
</evidence>
<dbReference type="PANTHER" id="PTHR43200:SF6">
    <property type="entry name" value="3'(2'),5'-BISPHOSPHATE NUCLEOTIDASE"/>
    <property type="match status" value="1"/>
</dbReference>
<dbReference type="EC" id="3.1.3.25" evidence="7"/>
<evidence type="ECO:0000256" key="3">
    <source>
        <dbReference type="ARBA" id="ARBA00022723"/>
    </source>
</evidence>
<dbReference type="EMBL" id="OMOQ01000001">
    <property type="protein sequence ID" value="SPH18127.1"/>
    <property type="molecule type" value="Genomic_DNA"/>
</dbReference>
<keyword evidence="4 7" id="KW-0378">Hydrolase</keyword>
<reference evidence="7 8" key="1">
    <citation type="submission" date="2018-03" db="EMBL/GenBank/DDBJ databases">
        <authorList>
            <person name="Keele B.F."/>
        </authorList>
    </citation>
    <scope>NUCLEOTIDE SEQUENCE [LARGE SCALE GENOMIC DNA]</scope>
    <source>
        <strain evidence="7 8">CECT 8626</strain>
    </source>
</reference>
<gene>
    <name evidence="7" type="primary">suhB_2</name>
    <name evidence="7" type="ORF">DEA8626_01659</name>
</gene>
<feature type="binding site" evidence="6">
    <location>
        <position position="85"/>
    </location>
    <ligand>
        <name>Mg(2+)</name>
        <dbReference type="ChEBI" id="CHEBI:18420"/>
        <label>1</label>
        <note>catalytic</note>
    </ligand>
</feature>
<dbReference type="PRINTS" id="PR00377">
    <property type="entry name" value="IMPHPHTASES"/>
</dbReference>
<dbReference type="GO" id="GO:0052834">
    <property type="term" value="F:inositol monophosphate phosphatase activity"/>
    <property type="evidence" value="ECO:0007669"/>
    <property type="project" value="UniProtKB-EC"/>
</dbReference>
<dbReference type="PROSITE" id="PS00629">
    <property type="entry name" value="IMP_1"/>
    <property type="match status" value="1"/>
</dbReference>
<dbReference type="GO" id="GO:0000105">
    <property type="term" value="P:L-histidine biosynthetic process"/>
    <property type="evidence" value="ECO:0007669"/>
    <property type="project" value="TreeGrafter"/>
</dbReference>
<accession>A0A2R8B6A5</accession>
<feature type="binding site" evidence="6">
    <location>
        <position position="206"/>
    </location>
    <ligand>
        <name>Mg(2+)</name>
        <dbReference type="ChEBI" id="CHEBI:18420"/>
        <label>1</label>
        <note>catalytic</note>
    </ligand>
</feature>
<comment type="cofactor">
    <cofactor evidence="1 6">
        <name>Mg(2+)</name>
        <dbReference type="ChEBI" id="CHEBI:18420"/>
    </cofactor>
</comment>
<dbReference type="RefSeq" id="WP_108852497.1">
    <property type="nucleotide sequence ID" value="NZ_OMOQ01000001.1"/>
</dbReference>
<dbReference type="InterPro" id="IPR051090">
    <property type="entry name" value="Inositol_monoP_superfamily"/>
</dbReference>
<evidence type="ECO:0000256" key="2">
    <source>
        <dbReference type="ARBA" id="ARBA00009759"/>
    </source>
</evidence>
<keyword evidence="3 6" id="KW-0479">Metal-binding</keyword>
<dbReference type="Gene3D" id="3.40.190.80">
    <property type="match status" value="1"/>
</dbReference>
<dbReference type="PANTHER" id="PTHR43200">
    <property type="entry name" value="PHOSPHATASE"/>
    <property type="match status" value="1"/>
</dbReference>
<dbReference type="Proteomes" id="UP000244924">
    <property type="component" value="Unassembled WGS sequence"/>
</dbReference>
<evidence type="ECO:0000256" key="6">
    <source>
        <dbReference type="PIRSR" id="PIRSR600760-2"/>
    </source>
</evidence>
<organism evidence="7 8">
    <name type="scientific">Albidovulum aquaemixtae</name>
    <dbReference type="NCBI Taxonomy" id="1542388"/>
    <lineage>
        <taxon>Bacteria</taxon>
        <taxon>Pseudomonadati</taxon>
        <taxon>Pseudomonadota</taxon>
        <taxon>Alphaproteobacteria</taxon>
        <taxon>Rhodobacterales</taxon>
        <taxon>Paracoccaceae</taxon>
        <taxon>Albidovulum</taxon>
    </lineage>
</organism>
<keyword evidence="8" id="KW-1185">Reference proteome</keyword>
<dbReference type="Pfam" id="PF00459">
    <property type="entry name" value="Inositol_P"/>
    <property type="match status" value="1"/>
</dbReference>
<feature type="binding site" evidence="6">
    <location>
        <position position="82"/>
    </location>
    <ligand>
        <name>Mg(2+)</name>
        <dbReference type="ChEBI" id="CHEBI:18420"/>
        <label>1</label>
        <note>catalytic</note>
    </ligand>
</feature>
<feature type="binding site" evidence="6">
    <location>
        <position position="84"/>
    </location>
    <ligand>
        <name>Mg(2+)</name>
        <dbReference type="ChEBI" id="CHEBI:18420"/>
        <label>1</label>
        <note>catalytic</note>
    </ligand>
</feature>
<sequence length="255" mass="28124">MNNASLDDALAIAAAASRVAMSLFRGALDVEFKADDSPVTRADRAVEAEVRRLISERFPEHGIFGEEQGFDRADSEDLWIVDPIDGTRSFMTGHPLFGFLLAKLHRGETKLSIVALPALGEFYDAERGRGARLGGARIRASDRRVAGDAVLYISEAEKIWRDAPEVFTRLLDFGRTRRFAYDCYPYALLASGHVDAVVDYDLQPYDYVPVALLVEEAGGVMTDWQGRRLAMQANVPVIAAATVELHHALLDTIRG</sequence>
<evidence type="ECO:0000256" key="4">
    <source>
        <dbReference type="ARBA" id="ARBA00022801"/>
    </source>
</evidence>
<evidence type="ECO:0000256" key="1">
    <source>
        <dbReference type="ARBA" id="ARBA00001946"/>
    </source>
</evidence>
<dbReference type="InterPro" id="IPR000760">
    <property type="entry name" value="Inositol_monophosphatase-like"/>
</dbReference>
<dbReference type="OrthoDB" id="9785695at2"/>
<dbReference type="SUPFAM" id="SSF56655">
    <property type="entry name" value="Carbohydrate phosphatase"/>
    <property type="match status" value="1"/>
</dbReference>
<dbReference type="Gene3D" id="3.30.540.10">
    <property type="entry name" value="Fructose-1,6-Bisphosphatase, subunit A, domain 1"/>
    <property type="match status" value="1"/>
</dbReference>
<proteinExistence type="inferred from homology"/>
<keyword evidence="5 6" id="KW-0460">Magnesium</keyword>
<evidence type="ECO:0000256" key="5">
    <source>
        <dbReference type="ARBA" id="ARBA00022842"/>
    </source>
</evidence>
<evidence type="ECO:0000313" key="8">
    <source>
        <dbReference type="Proteomes" id="UP000244924"/>
    </source>
</evidence>